<sequence>MSALHMSLAGSRRDSGCSVNRLCPSTLSNIRATKTYDAFTPIIRRISPASNYTVPTKSNATGEAKSDTDGKAANCASSQLADLVEQGRERPKERLDRSSDPFGVTINIAMPKRKQESRCIAKGS</sequence>
<accession>A0A6A6F501</accession>
<feature type="compositionally biased region" description="Polar residues" evidence="1">
    <location>
        <begin position="52"/>
        <end position="61"/>
    </location>
</feature>
<organism evidence="2 3">
    <name type="scientific">Cercospora zeae-maydis SCOH1-5</name>
    <dbReference type="NCBI Taxonomy" id="717836"/>
    <lineage>
        <taxon>Eukaryota</taxon>
        <taxon>Fungi</taxon>
        <taxon>Dikarya</taxon>
        <taxon>Ascomycota</taxon>
        <taxon>Pezizomycotina</taxon>
        <taxon>Dothideomycetes</taxon>
        <taxon>Dothideomycetidae</taxon>
        <taxon>Mycosphaerellales</taxon>
        <taxon>Mycosphaerellaceae</taxon>
        <taxon>Cercospora</taxon>
    </lineage>
</organism>
<feature type="region of interest" description="Disordered" evidence="1">
    <location>
        <begin position="52"/>
        <end position="104"/>
    </location>
</feature>
<reference evidence="2" key="1">
    <citation type="journal article" date="2020" name="Stud. Mycol.">
        <title>101 Dothideomycetes genomes: a test case for predicting lifestyles and emergence of pathogens.</title>
        <authorList>
            <person name="Haridas S."/>
            <person name="Albert R."/>
            <person name="Binder M."/>
            <person name="Bloem J."/>
            <person name="Labutti K."/>
            <person name="Salamov A."/>
            <person name="Andreopoulos B."/>
            <person name="Baker S."/>
            <person name="Barry K."/>
            <person name="Bills G."/>
            <person name="Bluhm B."/>
            <person name="Cannon C."/>
            <person name="Castanera R."/>
            <person name="Culley D."/>
            <person name="Daum C."/>
            <person name="Ezra D."/>
            <person name="Gonzalez J."/>
            <person name="Henrissat B."/>
            <person name="Kuo A."/>
            <person name="Liang C."/>
            <person name="Lipzen A."/>
            <person name="Lutzoni F."/>
            <person name="Magnuson J."/>
            <person name="Mondo S."/>
            <person name="Nolan M."/>
            <person name="Ohm R."/>
            <person name="Pangilinan J."/>
            <person name="Park H.-J."/>
            <person name="Ramirez L."/>
            <person name="Alfaro M."/>
            <person name="Sun H."/>
            <person name="Tritt A."/>
            <person name="Yoshinaga Y."/>
            <person name="Zwiers L.-H."/>
            <person name="Turgeon B."/>
            <person name="Goodwin S."/>
            <person name="Spatafora J."/>
            <person name="Crous P."/>
            <person name="Grigoriev I."/>
        </authorList>
    </citation>
    <scope>NUCLEOTIDE SEQUENCE</scope>
    <source>
        <strain evidence="2">SCOH1-5</strain>
    </source>
</reference>
<evidence type="ECO:0000313" key="3">
    <source>
        <dbReference type="Proteomes" id="UP000799539"/>
    </source>
</evidence>
<keyword evidence="3" id="KW-1185">Reference proteome</keyword>
<name>A0A6A6F501_9PEZI</name>
<dbReference type="Proteomes" id="UP000799539">
    <property type="component" value="Unassembled WGS sequence"/>
</dbReference>
<dbReference type="AlphaFoldDB" id="A0A6A6F501"/>
<gene>
    <name evidence="2" type="ORF">CERZMDRAFT_87861</name>
</gene>
<evidence type="ECO:0000313" key="2">
    <source>
        <dbReference type="EMBL" id="KAF2208300.1"/>
    </source>
</evidence>
<proteinExistence type="predicted"/>
<evidence type="ECO:0000256" key="1">
    <source>
        <dbReference type="SAM" id="MobiDB-lite"/>
    </source>
</evidence>
<protein>
    <submittedName>
        <fullName evidence="2">Uncharacterized protein</fullName>
    </submittedName>
</protein>
<dbReference type="EMBL" id="ML992695">
    <property type="protein sequence ID" value="KAF2208300.1"/>
    <property type="molecule type" value="Genomic_DNA"/>
</dbReference>
<feature type="compositionally biased region" description="Basic and acidic residues" evidence="1">
    <location>
        <begin position="85"/>
        <end position="99"/>
    </location>
</feature>